<reference evidence="3 4" key="1">
    <citation type="journal article" date="2018" name="Aquat. Microb. Ecol.">
        <title>Gammaproteobacterial methanotrophs dominate.</title>
        <authorList>
            <person name="Rissanen A.J."/>
            <person name="Saarenheimo J."/>
            <person name="Tiirola M."/>
            <person name="Peura S."/>
            <person name="Aalto S.L."/>
            <person name="Karvinen A."/>
            <person name="Nykanen H."/>
        </authorList>
    </citation>
    <scope>NUCLEOTIDE SEQUENCE [LARGE SCALE GENOMIC DNA]</scope>
    <source>
        <strain evidence="3">AMbin10</strain>
    </source>
</reference>
<feature type="transmembrane region" description="Helical" evidence="1">
    <location>
        <begin position="75"/>
        <end position="101"/>
    </location>
</feature>
<dbReference type="Proteomes" id="UP000249396">
    <property type="component" value="Unassembled WGS sequence"/>
</dbReference>
<dbReference type="EMBL" id="QJPH01000521">
    <property type="protein sequence ID" value="PZN71465.1"/>
    <property type="molecule type" value="Genomic_DNA"/>
</dbReference>
<dbReference type="PANTHER" id="PTHR42208">
    <property type="entry name" value="HEAVY METAL TRANSPORTER-RELATED"/>
    <property type="match status" value="1"/>
</dbReference>
<evidence type="ECO:0000256" key="1">
    <source>
        <dbReference type="SAM" id="Phobius"/>
    </source>
</evidence>
<dbReference type="AlphaFoldDB" id="A0A2W4QGU5"/>
<gene>
    <name evidence="3" type="ORF">DM484_26295</name>
</gene>
<keyword evidence="1" id="KW-0472">Membrane</keyword>
<feature type="transmembrane region" description="Helical" evidence="1">
    <location>
        <begin position="35"/>
        <end position="55"/>
    </location>
</feature>
<keyword evidence="1" id="KW-1133">Transmembrane helix</keyword>
<feature type="transmembrane region" description="Helical" evidence="1">
    <location>
        <begin position="231"/>
        <end position="249"/>
    </location>
</feature>
<evidence type="ECO:0000313" key="4">
    <source>
        <dbReference type="Proteomes" id="UP000249396"/>
    </source>
</evidence>
<protein>
    <recommendedName>
        <fullName evidence="2">Urease accessory protein UreH-like transmembrane domain-containing protein</fullName>
    </recommendedName>
</protein>
<dbReference type="PANTHER" id="PTHR42208:SF1">
    <property type="entry name" value="HEAVY METAL TRANSPORTER"/>
    <property type="match status" value="1"/>
</dbReference>
<comment type="caution">
    <text evidence="3">The sequence shown here is derived from an EMBL/GenBank/DDBJ whole genome shotgun (WGS) entry which is preliminary data.</text>
</comment>
<dbReference type="Gene3D" id="2.60.40.420">
    <property type="entry name" value="Cupredoxins - blue copper proteins"/>
    <property type="match status" value="1"/>
</dbReference>
<evidence type="ECO:0000259" key="2">
    <source>
        <dbReference type="Pfam" id="PF13386"/>
    </source>
</evidence>
<dbReference type="SUPFAM" id="SSF49503">
    <property type="entry name" value="Cupredoxins"/>
    <property type="match status" value="1"/>
</dbReference>
<organism evidence="3 4">
    <name type="scientific">Candidatus Methylumidiphilus alinenensis</name>
    <dbReference type="NCBI Taxonomy" id="2202197"/>
    <lineage>
        <taxon>Bacteria</taxon>
        <taxon>Pseudomonadati</taxon>
        <taxon>Pseudomonadota</taxon>
        <taxon>Gammaproteobacteria</taxon>
        <taxon>Methylococcales</taxon>
        <taxon>Candidatus Methylumidiphilus</taxon>
    </lineage>
</organism>
<dbReference type="InterPro" id="IPR008972">
    <property type="entry name" value="Cupredoxin"/>
</dbReference>
<name>A0A2W4QGU5_9GAMM</name>
<feature type="transmembrane region" description="Helical" evidence="1">
    <location>
        <begin position="147"/>
        <end position="168"/>
    </location>
</feature>
<feature type="transmembrane region" description="Helical" evidence="1">
    <location>
        <begin position="122"/>
        <end position="141"/>
    </location>
</feature>
<keyword evidence="1" id="KW-0812">Transmembrane</keyword>
<dbReference type="InterPro" id="IPR039447">
    <property type="entry name" value="UreH-like_TM_dom"/>
</dbReference>
<feature type="domain" description="Urease accessory protein UreH-like transmembrane" evidence="2">
    <location>
        <begin position="77"/>
        <end position="274"/>
    </location>
</feature>
<evidence type="ECO:0000313" key="3">
    <source>
        <dbReference type="EMBL" id="PZN71465.1"/>
    </source>
</evidence>
<feature type="transmembrane region" description="Helical" evidence="1">
    <location>
        <begin position="261"/>
        <end position="281"/>
    </location>
</feature>
<sequence length="416" mass="44856">MFQLFRLGYFKACELSVKPIKNYSQPRFTSRLRKVLRRLLAFLFGIAGIALIVYLDARLRSNTSLPELSLDMSSGLLFVVGFLTGFHCVGMCGALVLSYATKSAATGKLRYSGHLLYGLGKTISYTVLGAGFGLMGAIIAFTPQVRGMVGIVAGVFLLLFGLSLLNVWPSLRNFRIKTPPTLLRFIGSQSRKYGHPFVIGLLNGLMVICGPLQAMYVMAAGTGSALEGAKLMLVFGLGTLPVMLGFGLLTSLASASLVPKIVRFSGVIVVALGAIMLNRGLVLSGATYDFTTGLAWVSAQLRDQTGLDMSTLHLGYQAIDTSFNEGDKNPATIVLQKGVPVRWKILNDQPKACVTGVVVPKLGLDVPLKKGEQIIEFTPQQEGIIPWSCTMGMTTGSFLVVDKDKKQAEVKENTEK</sequence>
<proteinExistence type="predicted"/>
<feature type="transmembrane region" description="Helical" evidence="1">
    <location>
        <begin position="197"/>
        <end position="219"/>
    </location>
</feature>
<dbReference type="Pfam" id="PF13386">
    <property type="entry name" value="DsbD_2"/>
    <property type="match status" value="1"/>
</dbReference>
<accession>A0A2W4QGU5</accession>